<dbReference type="SUPFAM" id="SSF88723">
    <property type="entry name" value="PIN domain-like"/>
    <property type="match status" value="1"/>
</dbReference>
<reference evidence="2 3" key="1">
    <citation type="journal article" date="2019" name="Int. J. Syst. Evol. Microbiol.">
        <title>The Global Catalogue of Microorganisms (GCM) 10K type strain sequencing project: providing services to taxonomists for standard genome sequencing and annotation.</title>
        <authorList>
            <consortium name="The Broad Institute Genomics Platform"/>
            <consortium name="The Broad Institute Genome Sequencing Center for Infectious Disease"/>
            <person name="Wu L."/>
            <person name="Ma J."/>
        </authorList>
    </citation>
    <scope>NUCLEOTIDE SEQUENCE [LARGE SCALE GENOMIC DNA]</scope>
    <source>
        <strain evidence="2 3">SKJ47</strain>
    </source>
</reference>
<keyword evidence="3" id="KW-1185">Reference proteome</keyword>
<dbReference type="EMBL" id="JBHSXL010000009">
    <property type="protein sequence ID" value="MFC6892838.1"/>
    <property type="molecule type" value="Genomic_DNA"/>
</dbReference>
<dbReference type="Proteomes" id="UP001596296">
    <property type="component" value="Unassembled WGS sequence"/>
</dbReference>
<gene>
    <name evidence="2" type="ORF">ACFQE9_09505</name>
</gene>
<dbReference type="RefSeq" id="WP_379743800.1">
    <property type="nucleotide sequence ID" value="NZ_JBHSVN010000001.1"/>
</dbReference>
<feature type="domain" description="PIN" evidence="1">
    <location>
        <begin position="3"/>
        <end position="79"/>
    </location>
</feature>
<dbReference type="InterPro" id="IPR029060">
    <property type="entry name" value="PIN-like_dom_sf"/>
</dbReference>
<sequence length="156" mass="17737">MDLFDSNIWLHGCLFRDSEPADLVNEAARGERDVYVSAYIFNEVISRLENPKSRYEPDHIERAKQLFTQIAVHSPSVDMPSQSSVERMDHRQEAIAPSNSFLGELLDIQAKDAPVLVAAWGLNRHIDLYTCDRAFAACDLSKYGIDYIPIYHVEPP</sequence>
<evidence type="ECO:0000313" key="2">
    <source>
        <dbReference type="EMBL" id="MFC6892838.1"/>
    </source>
</evidence>
<evidence type="ECO:0000259" key="1">
    <source>
        <dbReference type="Pfam" id="PF13470"/>
    </source>
</evidence>
<dbReference type="InterPro" id="IPR002716">
    <property type="entry name" value="PIN_dom"/>
</dbReference>
<dbReference type="Pfam" id="PF13470">
    <property type="entry name" value="PIN_3"/>
    <property type="match status" value="1"/>
</dbReference>
<proteinExistence type="predicted"/>
<dbReference type="AlphaFoldDB" id="A0ABD5UUL5"/>
<accession>A0ABD5UUL5</accession>
<name>A0ABD5UUL5_9EURY</name>
<evidence type="ECO:0000313" key="3">
    <source>
        <dbReference type="Proteomes" id="UP001596296"/>
    </source>
</evidence>
<protein>
    <submittedName>
        <fullName evidence="2">PIN domain-containing protein</fullName>
    </submittedName>
</protein>
<comment type="caution">
    <text evidence="2">The sequence shown here is derived from an EMBL/GenBank/DDBJ whole genome shotgun (WGS) entry which is preliminary data.</text>
</comment>
<organism evidence="2 3">
    <name type="scientific">Halopenitus salinus</name>
    <dbReference type="NCBI Taxonomy" id="1198295"/>
    <lineage>
        <taxon>Archaea</taxon>
        <taxon>Methanobacteriati</taxon>
        <taxon>Methanobacteriota</taxon>
        <taxon>Stenosarchaea group</taxon>
        <taxon>Halobacteria</taxon>
        <taxon>Halobacteriales</taxon>
        <taxon>Haloferacaceae</taxon>
        <taxon>Halopenitus</taxon>
    </lineage>
</organism>